<dbReference type="Gene3D" id="2.60.40.10">
    <property type="entry name" value="Immunoglobulins"/>
    <property type="match status" value="1"/>
</dbReference>
<dbReference type="OrthoDB" id="5024153at2"/>
<dbReference type="InterPro" id="IPR001434">
    <property type="entry name" value="OmcB-like_DUF11"/>
</dbReference>
<feature type="domain" description="DUF11" evidence="1">
    <location>
        <begin position="68"/>
        <end position="118"/>
    </location>
</feature>
<proteinExistence type="predicted"/>
<dbReference type="Pfam" id="PF01345">
    <property type="entry name" value="DUF11"/>
    <property type="match status" value="1"/>
</dbReference>
<organism evidence="2 3">
    <name type="scientific">Streptosporangium nondiastaticum</name>
    <dbReference type="NCBI Taxonomy" id="35764"/>
    <lineage>
        <taxon>Bacteria</taxon>
        <taxon>Bacillati</taxon>
        <taxon>Actinomycetota</taxon>
        <taxon>Actinomycetes</taxon>
        <taxon>Streptosporangiales</taxon>
        <taxon>Streptosporangiaceae</taxon>
        <taxon>Streptosporangium</taxon>
    </lineage>
</organism>
<feature type="non-terminal residue" evidence="2">
    <location>
        <position position="128"/>
    </location>
</feature>
<accession>A0A9X7PDF0</accession>
<comment type="caution">
    <text evidence="2">The sequence shown here is derived from an EMBL/GenBank/DDBJ whole genome shotgun (WGS) entry which is preliminary data.</text>
</comment>
<dbReference type="GO" id="GO:0005975">
    <property type="term" value="P:carbohydrate metabolic process"/>
    <property type="evidence" value="ECO:0007669"/>
    <property type="project" value="UniProtKB-ARBA"/>
</dbReference>
<dbReference type="AlphaFoldDB" id="A0A9X7PDF0"/>
<dbReference type="InterPro" id="IPR013320">
    <property type="entry name" value="ConA-like_dom_sf"/>
</dbReference>
<dbReference type="InterPro" id="IPR013783">
    <property type="entry name" value="Ig-like_fold"/>
</dbReference>
<feature type="non-terminal residue" evidence="2">
    <location>
        <position position="1"/>
    </location>
</feature>
<dbReference type="InterPro" id="IPR047589">
    <property type="entry name" value="DUF11_rpt"/>
</dbReference>
<reference evidence="2 3" key="1">
    <citation type="submission" date="2018-03" db="EMBL/GenBank/DDBJ databases">
        <title>Chitinolytic properties of Streptosporangium nondiastaticum TBG75A20.</title>
        <authorList>
            <person name="Gayathri V."/>
            <person name="Shiburaj S."/>
        </authorList>
    </citation>
    <scope>NUCLEOTIDE SEQUENCE [LARGE SCALE GENOMIC DNA]</scope>
    <source>
        <strain evidence="2 3">TBG75A20</strain>
    </source>
</reference>
<gene>
    <name evidence="2" type="ORF">B7P34_36510</name>
</gene>
<dbReference type="NCBIfam" id="TIGR01451">
    <property type="entry name" value="B_ant_repeat"/>
    <property type="match status" value="1"/>
</dbReference>
<name>A0A9X7PDF0_9ACTN</name>
<evidence type="ECO:0000313" key="2">
    <source>
        <dbReference type="EMBL" id="PSJ23857.1"/>
    </source>
</evidence>
<dbReference type="Proteomes" id="UP000242427">
    <property type="component" value="Unassembled WGS sequence"/>
</dbReference>
<dbReference type="EMBL" id="PXWG01000419">
    <property type="protein sequence ID" value="PSJ23857.1"/>
    <property type="molecule type" value="Genomic_DNA"/>
</dbReference>
<keyword evidence="3" id="KW-1185">Reference proteome</keyword>
<sequence>LPVGGVYRITVYLATSQSGTFTQVLGPYTMPSPPPPTLKIGFAGSTGGSTNYHEIRNLSITTLTAPADLKVTKTGPATAAPGGSISYTVTVQNVGPNPLSGASFSDTVPAAITGVNWSCAGSGGASCT</sequence>
<dbReference type="SUPFAM" id="SSF49899">
    <property type="entry name" value="Concanavalin A-like lectins/glucanases"/>
    <property type="match status" value="1"/>
</dbReference>
<protein>
    <recommendedName>
        <fullName evidence="1">DUF11 domain-containing protein</fullName>
    </recommendedName>
</protein>
<evidence type="ECO:0000313" key="3">
    <source>
        <dbReference type="Proteomes" id="UP000242427"/>
    </source>
</evidence>
<evidence type="ECO:0000259" key="1">
    <source>
        <dbReference type="Pfam" id="PF01345"/>
    </source>
</evidence>